<gene>
    <name evidence="3" type="ORF">M501DRAFT_992641</name>
</gene>
<feature type="signal peptide" evidence="2">
    <location>
        <begin position="1"/>
        <end position="28"/>
    </location>
</feature>
<name>A0A9P4SBN9_9PEZI</name>
<dbReference type="AlphaFoldDB" id="A0A9P4SBN9"/>
<reference evidence="3" key="1">
    <citation type="journal article" date="2020" name="Stud. Mycol.">
        <title>101 Dothideomycetes genomes: a test case for predicting lifestyles and emergence of pathogens.</title>
        <authorList>
            <person name="Haridas S."/>
            <person name="Albert R."/>
            <person name="Binder M."/>
            <person name="Bloem J."/>
            <person name="Labutti K."/>
            <person name="Salamov A."/>
            <person name="Andreopoulos B."/>
            <person name="Baker S."/>
            <person name="Barry K."/>
            <person name="Bills G."/>
            <person name="Bluhm B."/>
            <person name="Cannon C."/>
            <person name="Castanera R."/>
            <person name="Culley D."/>
            <person name="Daum C."/>
            <person name="Ezra D."/>
            <person name="Gonzalez J."/>
            <person name="Henrissat B."/>
            <person name="Kuo A."/>
            <person name="Liang C."/>
            <person name="Lipzen A."/>
            <person name="Lutzoni F."/>
            <person name="Magnuson J."/>
            <person name="Mondo S."/>
            <person name="Nolan M."/>
            <person name="Ohm R."/>
            <person name="Pangilinan J."/>
            <person name="Park H.-J."/>
            <person name="Ramirez L."/>
            <person name="Alfaro M."/>
            <person name="Sun H."/>
            <person name="Tritt A."/>
            <person name="Yoshinaga Y."/>
            <person name="Zwiers L.-H."/>
            <person name="Turgeon B."/>
            <person name="Goodwin S."/>
            <person name="Spatafora J."/>
            <person name="Crous P."/>
            <person name="Grigoriev I."/>
        </authorList>
    </citation>
    <scope>NUCLEOTIDE SEQUENCE</scope>
    <source>
        <strain evidence="3">CBS 101060</strain>
    </source>
</reference>
<keyword evidence="1" id="KW-0812">Transmembrane</keyword>
<proteinExistence type="predicted"/>
<organism evidence="3 4">
    <name type="scientific">Patellaria atrata CBS 101060</name>
    <dbReference type="NCBI Taxonomy" id="1346257"/>
    <lineage>
        <taxon>Eukaryota</taxon>
        <taxon>Fungi</taxon>
        <taxon>Dikarya</taxon>
        <taxon>Ascomycota</taxon>
        <taxon>Pezizomycotina</taxon>
        <taxon>Dothideomycetes</taxon>
        <taxon>Dothideomycetes incertae sedis</taxon>
        <taxon>Patellariales</taxon>
        <taxon>Patellariaceae</taxon>
        <taxon>Patellaria</taxon>
    </lineage>
</organism>
<evidence type="ECO:0000256" key="1">
    <source>
        <dbReference type="SAM" id="Phobius"/>
    </source>
</evidence>
<feature type="chain" id="PRO_5040475789" evidence="2">
    <location>
        <begin position="29"/>
        <end position="211"/>
    </location>
</feature>
<keyword evidence="1" id="KW-0472">Membrane</keyword>
<sequence length="211" mass="23716">MFVLARFAMNKFILTLFILLAICLEISAKSTDTIILTGTFDTSSDRRIVIQPPDVAPSHAVSSKNNKYKLRNALLIGLLVPGGLFLLAVAFLSFKTVRIRKSKQISFPSFLTILSPTGKWPHWGTAPAPRPRFDTIKSAKRLEFWFAKTFGKAVDMKCARVSAAFRFWGTAYWKESSGVVDQTYRCGNYPCPVGLCDDRAPRSWVETRELN</sequence>
<evidence type="ECO:0000313" key="3">
    <source>
        <dbReference type="EMBL" id="KAF2838683.1"/>
    </source>
</evidence>
<keyword evidence="1" id="KW-1133">Transmembrane helix</keyword>
<protein>
    <submittedName>
        <fullName evidence="3">Uncharacterized protein</fullName>
    </submittedName>
</protein>
<feature type="transmembrane region" description="Helical" evidence="1">
    <location>
        <begin position="73"/>
        <end position="94"/>
    </location>
</feature>
<dbReference type="Proteomes" id="UP000799429">
    <property type="component" value="Unassembled WGS sequence"/>
</dbReference>
<keyword evidence="4" id="KW-1185">Reference proteome</keyword>
<evidence type="ECO:0000256" key="2">
    <source>
        <dbReference type="SAM" id="SignalP"/>
    </source>
</evidence>
<comment type="caution">
    <text evidence="3">The sequence shown here is derived from an EMBL/GenBank/DDBJ whole genome shotgun (WGS) entry which is preliminary data.</text>
</comment>
<evidence type="ECO:0000313" key="4">
    <source>
        <dbReference type="Proteomes" id="UP000799429"/>
    </source>
</evidence>
<keyword evidence="2" id="KW-0732">Signal</keyword>
<accession>A0A9P4SBN9</accession>
<dbReference type="EMBL" id="MU006096">
    <property type="protein sequence ID" value="KAF2838683.1"/>
    <property type="molecule type" value="Genomic_DNA"/>
</dbReference>